<dbReference type="GeneID" id="37170218"/>
<evidence type="ECO:0000313" key="2">
    <source>
        <dbReference type="EMBL" id="RAH78756.1"/>
    </source>
</evidence>
<dbReference type="Proteomes" id="UP000249497">
    <property type="component" value="Unassembled WGS sequence"/>
</dbReference>
<gene>
    <name evidence="2" type="ORF">BO86DRAFT_174056</name>
</gene>
<dbReference type="EMBL" id="KZ824822">
    <property type="protein sequence ID" value="RAH78756.1"/>
    <property type="molecule type" value="Genomic_DNA"/>
</dbReference>
<evidence type="ECO:0000313" key="3">
    <source>
        <dbReference type="Proteomes" id="UP000249497"/>
    </source>
</evidence>
<evidence type="ECO:0000256" key="1">
    <source>
        <dbReference type="SAM" id="Phobius"/>
    </source>
</evidence>
<reference evidence="2 3" key="1">
    <citation type="submission" date="2018-02" db="EMBL/GenBank/DDBJ databases">
        <title>The genomes of Aspergillus section Nigri reveals drivers in fungal speciation.</title>
        <authorList>
            <consortium name="DOE Joint Genome Institute"/>
            <person name="Vesth T.C."/>
            <person name="Nybo J."/>
            <person name="Theobald S."/>
            <person name="Brandl J."/>
            <person name="Frisvad J.C."/>
            <person name="Nielsen K.F."/>
            <person name="Lyhne E.K."/>
            <person name="Kogle M.E."/>
            <person name="Kuo A."/>
            <person name="Riley R."/>
            <person name="Clum A."/>
            <person name="Nolan M."/>
            <person name="Lipzen A."/>
            <person name="Salamov A."/>
            <person name="Henrissat B."/>
            <person name="Wiebenga A."/>
            <person name="De vries R.P."/>
            <person name="Grigoriev I.V."/>
            <person name="Mortensen U.H."/>
            <person name="Andersen M.R."/>
            <person name="Baker S.E."/>
        </authorList>
    </citation>
    <scope>NUCLEOTIDE SEQUENCE [LARGE SCALE GENOMIC DNA]</scope>
    <source>
        <strain evidence="2 3">CBS 114.51</strain>
    </source>
</reference>
<proteinExistence type="predicted"/>
<protein>
    <submittedName>
        <fullName evidence="2">Uncharacterized protein</fullName>
    </submittedName>
</protein>
<keyword evidence="3" id="KW-1185">Reference proteome</keyword>
<dbReference type="AlphaFoldDB" id="A0A8T8WSF6"/>
<keyword evidence="1" id="KW-0472">Membrane</keyword>
<name>A0A8T8WSF6_ASPJA</name>
<feature type="transmembrane region" description="Helical" evidence="1">
    <location>
        <begin position="20"/>
        <end position="40"/>
    </location>
</feature>
<keyword evidence="1" id="KW-1133">Transmembrane helix</keyword>
<sequence>MEEGQSSPRMLHASPSGWSFYPSASYLLSLYLMAMALLLAPPYLEEPPLVGESGEADYGTLRIARASVR</sequence>
<accession>A0A8T8WSF6</accession>
<dbReference type="RefSeq" id="XP_025524650.1">
    <property type="nucleotide sequence ID" value="XM_025666526.1"/>
</dbReference>
<keyword evidence="1" id="KW-0812">Transmembrane</keyword>
<organism evidence="2 3">
    <name type="scientific">Aspergillus japonicus CBS 114.51</name>
    <dbReference type="NCBI Taxonomy" id="1448312"/>
    <lineage>
        <taxon>Eukaryota</taxon>
        <taxon>Fungi</taxon>
        <taxon>Dikarya</taxon>
        <taxon>Ascomycota</taxon>
        <taxon>Pezizomycotina</taxon>
        <taxon>Eurotiomycetes</taxon>
        <taxon>Eurotiomycetidae</taxon>
        <taxon>Eurotiales</taxon>
        <taxon>Aspergillaceae</taxon>
        <taxon>Aspergillus</taxon>
        <taxon>Aspergillus subgen. Circumdati</taxon>
    </lineage>
</organism>